<dbReference type="EMBL" id="SORI01000006">
    <property type="protein sequence ID" value="TDY61220.1"/>
    <property type="molecule type" value="Genomic_DNA"/>
</dbReference>
<dbReference type="AlphaFoldDB" id="A0A4R8M739"/>
<dbReference type="InterPro" id="IPR038404">
    <property type="entry name" value="TRAP_DctP_sf"/>
</dbReference>
<dbReference type="GO" id="GO:0030288">
    <property type="term" value="C:outer membrane-bounded periplasmic space"/>
    <property type="evidence" value="ECO:0007669"/>
    <property type="project" value="InterPro"/>
</dbReference>
<comment type="subcellular location">
    <subcellularLocation>
        <location evidence="1">Cell envelope</location>
    </subcellularLocation>
</comment>
<dbReference type="Gene3D" id="3.40.190.170">
    <property type="entry name" value="Bacterial extracellular solute-binding protein, family 7"/>
    <property type="match status" value="1"/>
</dbReference>
<dbReference type="GO" id="GO:0055085">
    <property type="term" value="P:transmembrane transport"/>
    <property type="evidence" value="ECO:0007669"/>
    <property type="project" value="InterPro"/>
</dbReference>
<organism evidence="6 7">
    <name type="scientific">Aminivibrio pyruvatiphilus</name>
    <dbReference type="NCBI Taxonomy" id="1005740"/>
    <lineage>
        <taxon>Bacteria</taxon>
        <taxon>Thermotogati</taxon>
        <taxon>Synergistota</taxon>
        <taxon>Synergistia</taxon>
        <taxon>Synergistales</taxon>
        <taxon>Aminobacteriaceae</taxon>
        <taxon>Aminivibrio</taxon>
    </lineage>
</organism>
<comment type="caution">
    <text evidence="6">The sequence shown here is derived from an EMBL/GenBank/DDBJ whole genome shotgun (WGS) entry which is preliminary data.</text>
</comment>
<evidence type="ECO:0000313" key="7">
    <source>
        <dbReference type="Proteomes" id="UP000295066"/>
    </source>
</evidence>
<dbReference type="OrthoDB" id="9815946at2"/>
<keyword evidence="4 5" id="KW-0732">Signal</keyword>
<dbReference type="RefSeq" id="WP_133957270.1">
    <property type="nucleotide sequence ID" value="NZ_SORI01000006.1"/>
</dbReference>
<dbReference type="Proteomes" id="UP000295066">
    <property type="component" value="Unassembled WGS sequence"/>
</dbReference>
<dbReference type="NCBIfam" id="TIGR00787">
    <property type="entry name" value="dctP"/>
    <property type="match status" value="1"/>
</dbReference>
<keyword evidence="3" id="KW-0813">Transport</keyword>
<proteinExistence type="inferred from homology"/>
<evidence type="ECO:0000256" key="2">
    <source>
        <dbReference type="ARBA" id="ARBA00009023"/>
    </source>
</evidence>
<evidence type="ECO:0000256" key="3">
    <source>
        <dbReference type="ARBA" id="ARBA00022448"/>
    </source>
</evidence>
<comment type="similarity">
    <text evidence="2">Belongs to the bacterial solute-binding protein 7 family.</text>
</comment>
<reference evidence="6 7" key="1">
    <citation type="submission" date="2019-03" db="EMBL/GenBank/DDBJ databases">
        <title>Genomic Encyclopedia of Type Strains, Phase IV (KMG-IV): sequencing the most valuable type-strain genomes for metagenomic binning, comparative biology and taxonomic classification.</title>
        <authorList>
            <person name="Goeker M."/>
        </authorList>
    </citation>
    <scope>NUCLEOTIDE SEQUENCE [LARGE SCALE GENOMIC DNA]</scope>
    <source>
        <strain evidence="6 7">DSM 25964</strain>
    </source>
</reference>
<sequence>MMKRSGVLFLALVVLVSFVGSASAAKVIKIANYFPAENFANKVLYETFKPMVEKETNGELEIQVYPNSQLGAEQEFVEGVQLGTIEMAMTGNLWENTVDIFKLLQLPYLVNSYEHADEVFNGPIGQKVYKHLEPLGVKILGAFPRGFRVISNNKKPINSMDDCKGIKMRVWQGEVIIKLMQGFGFSTVVMPMSEVFTALQQGVVEGQDNPLETSYYSGWYDVQKHVAITNHIFGFQYFVVNQKFWDGLTDSQRDAINKAVAVSIKEITEATKKGDAELIRLTEEKGLKVTYPDLAPFRQAAVPIIEEFLKKTPDAEPIYREIVEAGKKFEKK</sequence>
<keyword evidence="6" id="KW-0675">Receptor</keyword>
<dbReference type="Pfam" id="PF03480">
    <property type="entry name" value="DctP"/>
    <property type="match status" value="1"/>
</dbReference>
<evidence type="ECO:0000313" key="6">
    <source>
        <dbReference type="EMBL" id="TDY61220.1"/>
    </source>
</evidence>
<feature type="signal peptide" evidence="5">
    <location>
        <begin position="1"/>
        <end position="24"/>
    </location>
</feature>
<dbReference type="CDD" id="cd13603">
    <property type="entry name" value="PBP2_TRAP_Siap_TeaA_like"/>
    <property type="match status" value="1"/>
</dbReference>
<name>A0A4R8M739_9BACT</name>
<dbReference type="PANTHER" id="PTHR33376">
    <property type="match status" value="1"/>
</dbReference>
<gene>
    <name evidence="6" type="ORF">C8D99_10675</name>
</gene>
<evidence type="ECO:0000256" key="4">
    <source>
        <dbReference type="ARBA" id="ARBA00022729"/>
    </source>
</evidence>
<accession>A0A4R8M739</accession>
<protein>
    <submittedName>
        <fullName evidence="6">Tripartite ATP-independent transporter DctP family solute receptor</fullName>
    </submittedName>
</protein>
<evidence type="ECO:0000256" key="5">
    <source>
        <dbReference type="SAM" id="SignalP"/>
    </source>
</evidence>
<dbReference type="PANTHER" id="PTHR33376:SF4">
    <property type="entry name" value="SIALIC ACID-BINDING PERIPLASMIC PROTEIN SIAP"/>
    <property type="match status" value="1"/>
</dbReference>
<keyword evidence="7" id="KW-1185">Reference proteome</keyword>
<evidence type="ECO:0000256" key="1">
    <source>
        <dbReference type="ARBA" id="ARBA00004196"/>
    </source>
</evidence>
<dbReference type="InterPro" id="IPR004682">
    <property type="entry name" value="TRAP_DctP"/>
</dbReference>
<dbReference type="PIRSF" id="PIRSF006470">
    <property type="entry name" value="DctB"/>
    <property type="match status" value="1"/>
</dbReference>
<dbReference type="NCBIfam" id="NF037995">
    <property type="entry name" value="TRAP_S1"/>
    <property type="match status" value="1"/>
</dbReference>
<feature type="chain" id="PRO_5020204082" evidence="5">
    <location>
        <begin position="25"/>
        <end position="332"/>
    </location>
</feature>
<dbReference type="InterPro" id="IPR018389">
    <property type="entry name" value="DctP_fam"/>
</dbReference>